<evidence type="ECO:0000313" key="2">
    <source>
        <dbReference type="Proteomes" id="UP000194948"/>
    </source>
</evidence>
<dbReference type="SUPFAM" id="SSF52058">
    <property type="entry name" value="L domain-like"/>
    <property type="match status" value="1"/>
</dbReference>
<gene>
    <name evidence="1" type="ORF">A5821_002523</name>
</gene>
<evidence type="ECO:0000313" key="1">
    <source>
        <dbReference type="EMBL" id="WYK01386.1"/>
    </source>
</evidence>
<dbReference type="EMBL" id="CP147244">
    <property type="protein sequence ID" value="WYK01386.1"/>
    <property type="molecule type" value="Genomic_DNA"/>
</dbReference>
<name>A0AAQ3WEX3_9ENTE</name>
<keyword evidence="2" id="KW-1185">Reference proteome</keyword>
<organism evidence="1 2">
    <name type="scientific">Candidatus Enterococcus palustris</name>
    <dbReference type="NCBI Taxonomy" id="1834189"/>
    <lineage>
        <taxon>Bacteria</taxon>
        <taxon>Bacillati</taxon>
        <taxon>Bacillota</taxon>
        <taxon>Bacilli</taxon>
        <taxon>Lactobacillales</taxon>
        <taxon>Enterococcaceae</taxon>
        <taxon>Enterococcus</taxon>
    </lineage>
</organism>
<proteinExistence type="predicted"/>
<sequence length="1007" mass="112864">MKIFNRKFLYLILLTQISLLFILIPTKAFAFNGLTIVSNDGHIQSGSPVPSPLEPNKAVIRPQPYLNPGQSYLELLVFPDGRPVVKGLGTHVDLGYSFGAGDIFYYNQVGFYNGRPLSLKIEMLKGYNHWQSQIYLLEDGTFNVKSSLEGNVFNMYLVYSDTRERVKDVYLSFPARHGTAFYTNISNVYGYTLIASDGLKQLYYLKDGLYNIDYGGAVSYPFTNDPVTFTKTVDGKEYTVYRAGFLSSKVNYNVLYYMVITDNNYSLSMNGTSANARTSSFILLDPGVLNPFTPHYTIQGSSINNVNDIGIGYNFQIMTYETYSDLYPNPFIVQFSDDLNVFKEFTTKDIVITDQNNKELTAADGVLKQDGGNGKNLVIFSKGAMENLKANLIKISYKNSNFNISSLENKANKLYNASKNQYEIPIKVTATWKDEQGIYRSNTVTQKAIQGGGPFGSAVTPILQYNVGVNTKKLDANKFVKNTKSILGMGDVYATFSEEKEFDSVGTFPIKILLHSTKDPNRVKEINTQIQIKDALIQKSDFDNQEWLIKEIETQIGKKISNTVTSTTGIYISDLKKIVQIDKVADSSTYEGQFIPEGIDYLYKLQMLKIPNKKLGKNLPKSLKNLSNLTTLDVSNNHLVGQIPELNNSTTNVSVMSNQITYNSPEAPPFLSEGFEQTFIDKNNPKKLTLSGKKVINVTSDKQKIKPFDKSDPGYFNLQAKEENSNDQITLYNNHTFTILNSDTKEVLYSGPASNSQTIAVSKDDKLQVIMDEADQNPNNCWNISVEKGDSSITVNFLGEDNQPLTAPVTISGPVGSSINLLSNSDVIERIKEIEDLHYIVNNRPENETNLVITENITQVSYTFLGTIYFKSVPENLSFGSVSLIDSHVSVNQPKYKEPLVVKDIRKEKTPWKLSVTIKQPLTSVQDSKQILYRAIRYKKNDATMVNLSQDEEQLVDQGAISANGEYNVSEKWEKNKSGLVLNVFKNEVSLKGAYQAKLLWKIAETP</sequence>
<dbReference type="RefSeq" id="WP_086314970.1">
    <property type="nucleotide sequence ID" value="NZ_CP147244.1"/>
</dbReference>
<dbReference type="InterPro" id="IPR001611">
    <property type="entry name" value="Leu-rich_rpt"/>
</dbReference>
<reference evidence="1 2" key="2">
    <citation type="submission" date="2024-03" db="EMBL/GenBank/DDBJ databases">
        <title>The Genome Sequence of Enterococcus sp. DIV0205d.</title>
        <authorList>
            <consortium name="The Broad Institute Genomics Platform"/>
            <consortium name="The Broad Institute Microbial Omics Core"/>
            <consortium name="The Broad Institute Genomic Center for Infectious Diseases"/>
            <person name="Earl A."/>
            <person name="Manson A."/>
            <person name="Gilmore M."/>
            <person name="Schwartman J."/>
            <person name="Shea T."/>
            <person name="Abouelleil A."/>
            <person name="Cao P."/>
            <person name="Chapman S."/>
            <person name="Cusick C."/>
            <person name="Young S."/>
            <person name="Neafsey D."/>
            <person name="Nusbaum C."/>
            <person name="Birren B."/>
        </authorList>
    </citation>
    <scope>NUCLEOTIDE SEQUENCE [LARGE SCALE GENOMIC DNA]</scope>
    <source>
        <strain evidence="1 2">7F3_DIV0205</strain>
    </source>
</reference>
<dbReference type="Proteomes" id="UP000194948">
    <property type="component" value="Chromosome"/>
</dbReference>
<dbReference type="PROSITE" id="PS51450">
    <property type="entry name" value="LRR"/>
    <property type="match status" value="1"/>
</dbReference>
<protein>
    <recommendedName>
        <fullName evidence="3">WxL domain-containing protein</fullName>
    </recommendedName>
</protein>
<dbReference type="AlphaFoldDB" id="A0AAQ3WEX3"/>
<accession>A0AAQ3WEX3</accession>
<evidence type="ECO:0008006" key="3">
    <source>
        <dbReference type="Google" id="ProtNLM"/>
    </source>
</evidence>
<reference evidence="2" key="1">
    <citation type="submission" date="2017-05" db="EMBL/GenBank/DDBJ databases">
        <title>The Genome Sequence of EEnterococcus faecalis 9F2_4866.</title>
        <authorList>
            <consortium name="The Broad Institute Genomics Platform"/>
            <consortium name="The Broad Institute Genomic Center for Infectious Diseases"/>
            <person name="Earl A."/>
            <person name="Manson A."/>
            <person name="Schwartman J."/>
            <person name="Gilmore M."/>
            <person name="Abouelleil A."/>
            <person name="Cao P."/>
            <person name="Chapman S."/>
            <person name="Cusick C."/>
            <person name="Shea T."/>
            <person name="Young S."/>
            <person name="Neafsey D."/>
            <person name="Nusbaum C."/>
            <person name="Birren B."/>
        </authorList>
    </citation>
    <scope>NUCLEOTIDE SEQUENCE [LARGE SCALE GENOMIC DNA]</scope>
    <source>
        <strain evidence="2">7F3_DIV0205</strain>
    </source>
</reference>
<dbReference type="Gene3D" id="3.80.10.10">
    <property type="entry name" value="Ribonuclease Inhibitor"/>
    <property type="match status" value="1"/>
</dbReference>
<dbReference type="InterPro" id="IPR032675">
    <property type="entry name" value="LRR_dom_sf"/>
</dbReference>